<protein>
    <recommendedName>
        <fullName evidence="3">Methyltransferase domain protein</fullName>
    </recommendedName>
</protein>
<dbReference type="Gene3D" id="3.40.50.150">
    <property type="entry name" value="Vaccinia Virus protein VP39"/>
    <property type="match status" value="1"/>
</dbReference>
<dbReference type="RefSeq" id="WP_134483793.1">
    <property type="nucleotide sequence ID" value="NZ_LR216287.1"/>
</dbReference>
<dbReference type="GeneID" id="39420808"/>
<dbReference type="OrthoDB" id="6027at2157"/>
<dbReference type="InterPro" id="IPR029063">
    <property type="entry name" value="SAM-dependent_MTases_sf"/>
</dbReference>
<proteinExistence type="predicted"/>
<dbReference type="EMBL" id="LR216287">
    <property type="protein sequence ID" value="VFJ13774.1"/>
    <property type="molecule type" value="Genomic_DNA"/>
</dbReference>
<keyword evidence="2" id="KW-1185">Reference proteome</keyword>
<sequence length="275" mass="32139">MPFSIDDIISAQKELDKFRSKMYTHKNSSDHERFIFPFLCGSYFTYRKIDVKRVVSIAKSVSKDPSYLDIGCGYGDFLEKVRQYLPKAEGMEKNVEMFFKLGRYKPDYIKIGDAYNEIEKKYDVIFVGWMEPGVDYRDKIAEKTDIIITTFDKGGQCGINGGCEFEGFGYDKVASWVTPSWIDVNTELMNKYYSKISDDIIKSLSELRGAHNLWYVYSKPKYKEKIKEELRKIETDNHANPPYKHEKILDECGFKIGEILPAWPSVELWKIKFEE</sequence>
<name>A0A484IFL8_9ARCH</name>
<reference evidence="1 2" key="1">
    <citation type="submission" date="2019-02" db="EMBL/GenBank/DDBJ databases">
        <authorList>
            <person name="Lehtovirta-Morley E L."/>
        </authorList>
    </citation>
    <scope>NUCLEOTIDE SEQUENCE [LARGE SCALE GENOMIC DNA]</scope>
    <source>
        <strain evidence="1">NFRAN1</strain>
    </source>
</reference>
<evidence type="ECO:0000313" key="1">
    <source>
        <dbReference type="EMBL" id="VFJ13774.1"/>
    </source>
</evidence>
<evidence type="ECO:0000313" key="2">
    <source>
        <dbReference type="Proteomes" id="UP000294299"/>
    </source>
</evidence>
<dbReference type="AlphaFoldDB" id="A0A484IFL8"/>
<gene>
    <name evidence="1" type="ORF">NFRAN_1452</name>
</gene>
<evidence type="ECO:0008006" key="3">
    <source>
        <dbReference type="Google" id="ProtNLM"/>
    </source>
</evidence>
<accession>A0A484IFL8</accession>
<organism evidence="1 2">
    <name type="scientific">Candidatus Nitrosocosmicus franklandianus</name>
    <dbReference type="NCBI Taxonomy" id="1798806"/>
    <lineage>
        <taxon>Archaea</taxon>
        <taxon>Nitrososphaerota</taxon>
        <taxon>Nitrososphaeria</taxon>
        <taxon>Nitrososphaerales</taxon>
        <taxon>Nitrososphaeraceae</taxon>
        <taxon>Candidatus Nitrosocosmicus</taxon>
    </lineage>
</organism>
<dbReference type="Proteomes" id="UP000294299">
    <property type="component" value="Chromosome NFRAN"/>
</dbReference>
<dbReference type="SUPFAM" id="SSF53335">
    <property type="entry name" value="S-adenosyl-L-methionine-dependent methyltransferases"/>
    <property type="match status" value="1"/>
</dbReference>
<dbReference type="KEGG" id="nfn:NFRAN_1452"/>